<feature type="transmembrane region" description="Helical" evidence="7">
    <location>
        <begin position="241"/>
        <end position="261"/>
    </location>
</feature>
<dbReference type="Pfam" id="PF00892">
    <property type="entry name" value="EamA"/>
    <property type="match status" value="2"/>
</dbReference>
<evidence type="ECO:0000256" key="3">
    <source>
        <dbReference type="ARBA" id="ARBA00022475"/>
    </source>
</evidence>
<dbReference type="Proteomes" id="UP000234545">
    <property type="component" value="Unassembled WGS sequence"/>
</dbReference>
<dbReference type="GO" id="GO:0005886">
    <property type="term" value="C:plasma membrane"/>
    <property type="evidence" value="ECO:0007669"/>
    <property type="project" value="UniProtKB-SubCell"/>
</dbReference>
<feature type="transmembrane region" description="Helical" evidence="7">
    <location>
        <begin position="46"/>
        <end position="62"/>
    </location>
</feature>
<keyword evidence="5 7" id="KW-1133">Transmembrane helix</keyword>
<gene>
    <name evidence="9" type="ORF">CYJ25_07535</name>
</gene>
<dbReference type="PANTHER" id="PTHR42920:SF5">
    <property type="entry name" value="EAMA DOMAIN-CONTAINING PROTEIN"/>
    <property type="match status" value="1"/>
</dbReference>
<dbReference type="RefSeq" id="WP_101628550.1">
    <property type="nucleotide sequence ID" value="NZ_PKKJ01000012.1"/>
</dbReference>
<feature type="transmembrane region" description="Helical" evidence="7">
    <location>
        <begin position="267"/>
        <end position="284"/>
    </location>
</feature>
<feature type="domain" description="EamA" evidence="8">
    <location>
        <begin position="151"/>
        <end position="284"/>
    </location>
</feature>
<accession>A0A2I1I3Z0</accession>
<dbReference type="InterPro" id="IPR051258">
    <property type="entry name" value="Diverse_Substrate_Transporter"/>
</dbReference>
<dbReference type="PANTHER" id="PTHR42920">
    <property type="entry name" value="OS03G0707200 PROTEIN-RELATED"/>
    <property type="match status" value="1"/>
</dbReference>
<proteinExistence type="inferred from homology"/>
<feature type="transmembrane region" description="Helical" evidence="7">
    <location>
        <begin position="209"/>
        <end position="229"/>
    </location>
</feature>
<evidence type="ECO:0000256" key="6">
    <source>
        <dbReference type="ARBA" id="ARBA00023136"/>
    </source>
</evidence>
<evidence type="ECO:0000259" key="8">
    <source>
        <dbReference type="Pfam" id="PF00892"/>
    </source>
</evidence>
<evidence type="ECO:0000313" key="10">
    <source>
        <dbReference type="Proteomes" id="UP000234545"/>
    </source>
</evidence>
<evidence type="ECO:0000256" key="2">
    <source>
        <dbReference type="ARBA" id="ARBA00007362"/>
    </source>
</evidence>
<reference evidence="9 10" key="1">
    <citation type="submission" date="2017-12" db="EMBL/GenBank/DDBJ databases">
        <title>Phylogenetic diversity of female urinary microbiome.</title>
        <authorList>
            <person name="Thomas-White K."/>
            <person name="Wolfe A.J."/>
        </authorList>
    </citation>
    <scope>NUCLEOTIDE SEQUENCE [LARGE SCALE GENOMIC DNA]</scope>
    <source>
        <strain evidence="9 10">UMB0250</strain>
    </source>
</reference>
<comment type="caution">
    <text evidence="9">The sequence shown here is derived from an EMBL/GenBank/DDBJ whole genome shotgun (WGS) entry which is preliminary data.</text>
</comment>
<evidence type="ECO:0000256" key="5">
    <source>
        <dbReference type="ARBA" id="ARBA00022989"/>
    </source>
</evidence>
<dbReference type="InterPro" id="IPR000620">
    <property type="entry name" value="EamA_dom"/>
</dbReference>
<feature type="transmembrane region" description="Helical" evidence="7">
    <location>
        <begin position="125"/>
        <end position="142"/>
    </location>
</feature>
<dbReference type="EMBL" id="PKKJ01000012">
    <property type="protein sequence ID" value="PKY65842.1"/>
    <property type="molecule type" value="Genomic_DNA"/>
</dbReference>
<feature type="transmembrane region" description="Helical" evidence="7">
    <location>
        <begin position="97"/>
        <end position="116"/>
    </location>
</feature>
<keyword evidence="6 7" id="KW-0472">Membrane</keyword>
<keyword evidence="4 7" id="KW-0812">Transmembrane</keyword>
<feature type="transmembrane region" description="Helical" evidence="7">
    <location>
        <begin position="74"/>
        <end position="91"/>
    </location>
</feature>
<dbReference type="InterPro" id="IPR037185">
    <property type="entry name" value="EmrE-like"/>
</dbReference>
<comment type="similarity">
    <text evidence="2">Belongs to the EamA transporter family.</text>
</comment>
<feature type="transmembrane region" description="Helical" evidence="7">
    <location>
        <begin position="17"/>
        <end position="40"/>
    </location>
</feature>
<organism evidence="9 10">
    <name type="scientific">Schaalia turicensis</name>
    <dbReference type="NCBI Taxonomy" id="131111"/>
    <lineage>
        <taxon>Bacteria</taxon>
        <taxon>Bacillati</taxon>
        <taxon>Actinomycetota</taxon>
        <taxon>Actinomycetes</taxon>
        <taxon>Actinomycetales</taxon>
        <taxon>Actinomycetaceae</taxon>
        <taxon>Schaalia</taxon>
    </lineage>
</organism>
<dbReference type="OrthoDB" id="9815120at2"/>
<evidence type="ECO:0000256" key="4">
    <source>
        <dbReference type="ARBA" id="ARBA00022692"/>
    </source>
</evidence>
<name>A0A2I1I3Z0_9ACTO</name>
<evidence type="ECO:0000313" key="9">
    <source>
        <dbReference type="EMBL" id="PKY65842.1"/>
    </source>
</evidence>
<comment type="subcellular location">
    <subcellularLocation>
        <location evidence="1">Cell membrane</location>
        <topology evidence="1">Multi-pass membrane protein</topology>
    </subcellularLocation>
</comment>
<evidence type="ECO:0000256" key="1">
    <source>
        <dbReference type="ARBA" id="ARBA00004651"/>
    </source>
</evidence>
<sequence>MPSLPSQSRLDRVPAQFFIVGSALIQYVGAAIAIGLFAQMSPASVAWWRVLVAAIILLAWRRPWREKWSRKDRVTSMVFGVFIISMNSTFYEAIARLPLGAAVSLEFLGPVLVAIFRGRGPAPRIAALLAFAGVVSISGLGLDLDVPGVKAGIVWILLAATAWAGYIMVGQKLASKRSAVSNLAASLGWGALFSSVVLAPGGVGGFTSAHVFGALVVVGVLSTVIPFSLEALAMSRVSAATFALFTAMLPATSTIVGAVMLRQVPTLGELGGLVLISVAVWIASSPRFQR</sequence>
<protein>
    <submittedName>
        <fullName evidence="9">EamA family transporter</fullName>
    </submittedName>
</protein>
<keyword evidence="3" id="KW-1003">Cell membrane</keyword>
<evidence type="ECO:0000256" key="7">
    <source>
        <dbReference type="SAM" id="Phobius"/>
    </source>
</evidence>
<feature type="transmembrane region" description="Helical" evidence="7">
    <location>
        <begin position="148"/>
        <end position="169"/>
    </location>
</feature>
<feature type="domain" description="EamA" evidence="8">
    <location>
        <begin position="17"/>
        <end position="116"/>
    </location>
</feature>
<dbReference type="SUPFAM" id="SSF103481">
    <property type="entry name" value="Multidrug resistance efflux transporter EmrE"/>
    <property type="match status" value="2"/>
</dbReference>
<dbReference type="AlphaFoldDB" id="A0A2I1I3Z0"/>
<feature type="transmembrane region" description="Helical" evidence="7">
    <location>
        <begin position="181"/>
        <end position="203"/>
    </location>
</feature>